<gene>
    <name evidence="1" type="ORF">GCM10022224_094960</name>
</gene>
<protein>
    <submittedName>
        <fullName evidence="1">Uncharacterized protein</fullName>
    </submittedName>
</protein>
<sequence length="90" mass="9752">MKARIEGYVIVPDTFDYAPTGQTVAQMWEDEDDAVKRGLVRAVKESWGIALTNHEGQWVIDVGTAGSRGAGDANALVDLGNGLCFRRWAG</sequence>
<dbReference type="EMBL" id="BAAAZP010000224">
    <property type="protein sequence ID" value="GAA3714331.1"/>
    <property type="molecule type" value="Genomic_DNA"/>
</dbReference>
<comment type="caution">
    <text evidence="1">The sequence shown here is derived from an EMBL/GenBank/DDBJ whole genome shotgun (WGS) entry which is preliminary data.</text>
</comment>
<organism evidence="1 2">
    <name type="scientific">Nonomuraea antimicrobica</name>
    <dbReference type="NCBI Taxonomy" id="561173"/>
    <lineage>
        <taxon>Bacteria</taxon>
        <taxon>Bacillati</taxon>
        <taxon>Actinomycetota</taxon>
        <taxon>Actinomycetes</taxon>
        <taxon>Streptosporangiales</taxon>
        <taxon>Streptosporangiaceae</taxon>
        <taxon>Nonomuraea</taxon>
    </lineage>
</organism>
<accession>A0ABP7E6U1</accession>
<evidence type="ECO:0000313" key="2">
    <source>
        <dbReference type="Proteomes" id="UP001500902"/>
    </source>
</evidence>
<keyword evidence="2" id="KW-1185">Reference proteome</keyword>
<name>A0ABP7E6U1_9ACTN</name>
<dbReference type="Proteomes" id="UP001500902">
    <property type="component" value="Unassembled WGS sequence"/>
</dbReference>
<reference evidence="2" key="1">
    <citation type="journal article" date="2019" name="Int. J. Syst. Evol. Microbiol.">
        <title>The Global Catalogue of Microorganisms (GCM) 10K type strain sequencing project: providing services to taxonomists for standard genome sequencing and annotation.</title>
        <authorList>
            <consortium name="The Broad Institute Genomics Platform"/>
            <consortium name="The Broad Institute Genome Sequencing Center for Infectious Disease"/>
            <person name="Wu L."/>
            <person name="Ma J."/>
        </authorList>
    </citation>
    <scope>NUCLEOTIDE SEQUENCE [LARGE SCALE GENOMIC DNA]</scope>
    <source>
        <strain evidence="2">JCM 16904</strain>
    </source>
</reference>
<proteinExistence type="predicted"/>
<evidence type="ECO:0000313" key="1">
    <source>
        <dbReference type="EMBL" id="GAA3714331.1"/>
    </source>
</evidence>